<dbReference type="SUPFAM" id="SSF52540">
    <property type="entry name" value="P-loop containing nucleoside triphosphate hydrolases"/>
    <property type="match status" value="1"/>
</dbReference>
<dbReference type="PANTHER" id="PTHR42869:SF1">
    <property type="entry name" value="SLL0572 PROTEIN"/>
    <property type="match status" value="1"/>
</dbReference>
<sequence length="446" mass="49995">MTDRKKVLIIGAAGRDFHNFNCVFRDKEQFEVICFTAQQIPKIEGRTYPPSLAGKLYPEGIPIFPEIKLEELIKKHKIDTCYLSYSDLNHLDVMDLGSRVLSAGSNFELIAPKDTMIKSKKPVVAVVAVRTGCGKSQTSRYVAKMLREAGLTPVVIRHPMPYGDLEKQTWQRFGCYEDLEKHKVTIEEREEYEMHIKFGTIVYAGVDYFQILEQAEKEADVILWDGGNNDTPFYLPDLFITIADPLRVGHELTYYPGALNIRMASVIVINKANTATKEQLTQLKKNIAKVNPEAIVIVGASKVVAKNPENIKGKKVLLIEDGPTLTHGEMTFGAAKVAADQEGALEIIDPKPYLVGSLIDVFKKYSHVSGFLPAMGYWDEQIQDLEKTINAVPCDSVVIGTPMDLTTLINIEKPTSFVEYDLVDMDGELSLSTYVTKFIKEFCKKN</sequence>
<protein>
    <recommendedName>
        <fullName evidence="5">GTPase</fullName>
    </recommendedName>
</protein>
<dbReference type="EMBL" id="JANTQA010000008">
    <property type="protein sequence ID" value="KAJ3452374.1"/>
    <property type="molecule type" value="Genomic_DNA"/>
</dbReference>
<gene>
    <name evidence="1" type="ORF">M0812_04140</name>
    <name evidence="2" type="ORF">M0813_14504</name>
</gene>
<keyword evidence="4" id="KW-1185">Reference proteome</keyword>
<comment type="caution">
    <text evidence="1">The sequence shown here is derived from an EMBL/GenBank/DDBJ whole genome shotgun (WGS) entry which is preliminary data.</text>
</comment>
<reference evidence="1" key="2">
    <citation type="submission" date="2022-08" db="EMBL/GenBank/DDBJ databases">
        <title>Novel sulphate-reducing endosymbionts in the free-living metamonad Anaeramoeba.</title>
        <authorList>
            <person name="Jerlstrom-Hultqvist J."/>
            <person name="Cepicka I."/>
            <person name="Gallot-Lavallee L."/>
            <person name="Salas-Leiva D."/>
            <person name="Curtis B.A."/>
            <person name="Zahonova K."/>
            <person name="Pipaliya S."/>
            <person name="Dacks J."/>
            <person name="Roger A.J."/>
        </authorList>
    </citation>
    <scope>NUCLEOTIDE SEQUENCE</scope>
    <source>
        <strain evidence="1">Busselton2</strain>
    </source>
</reference>
<proteinExistence type="predicted"/>
<dbReference type="Proteomes" id="UP001146793">
    <property type="component" value="Unassembled WGS sequence"/>
</dbReference>
<dbReference type="InterPro" id="IPR027417">
    <property type="entry name" value="P-loop_NTPase"/>
</dbReference>
<evidence type="ECO:0000313" key="2">
    <source>
        <dbReference type="EMBL" id="KAJ6252123.1"/>
    </source>
</evidence>
<dbReference type="InterPro" id="IPR053199">
    <property type="entry name" value="cDPG_synthetase-like"/>
</dbReference>
<organism evidence="1 3">
    <name type="scientific">Anaeramoeba flamelloides</name>
    <dbReference type="NCBI Taxonomy" id="1746091"/>
    <lineage>
        <taxon>Eukaryota</taxon>
        <taxon>Metamonada</taxon>
        <taxon>Anaeramoebidae</taxon>
        <taxon>Anaeramoeba</taxon>
    </lineage>
</organism>
<dbReference type="Gene3D" id="3.40.50.300">
    <property type="entry name" value="P-loop containing nucleotide triphosphate hydrolases"/>
    <property type="match status" value="1"/>
</dbReference>
<evidence type="ECO:0000313" key="3">
    <source>
        <dbReference type="Proteomes" id="UP001146793"/>
    </source>
</evidence>
<reference evidence="2" key="1">
    <citation type="submission" date="2022-08" db="EMBL/GenBank/DDBJ databases">
        <title>Novel sulfate-reducing endosymbionts in the free-living metamonad Anaeramoeba.</title>
        <authorList>
            <person name="Jerlstrom-Hultqvist J."/>
            <person name="Cepicka I."/>
            <person name="Gallot-Lavallee L."/>
            <person name="Salas-Leiva D."/>
            <person name="Curtis B.A."/>
            <person name="Zahonova K."/>
            <person name="Pipaliya S."/>
            <person name="Dacks J."/>
            <person name="Roger A.J."/>
        </authorList>
    </citation>
    <scope>NUCLEOTIDE SEQUENCE</scope>
    <source>
        <strain evidence="2">Schooner1</strain>
    </source>
</reference>
<evidence type="ECO:0008006" key="5">
    <source>
        <dbReference type="Google" id="ProtNLM"/>
    </source>
</evidence>
<evidence type="ECO:0000313" key="1">
    <source>
        <dbReference type="EMBL" id="KAJ3452374.1"/>
    </source>
</evidence>
<accession>A0AAV8AFH0</accession>
<dbReference type="Proteomes" id="UP001150062">
    <property type="component" value="Unassembled WGS sequence"/>
</dbReference>
<evidence type="ECO:0000313" key="4">
    <source>
        <dbReference type="Proteomes" id="UP001150062"/>
    </source>
</evidence>
<dbReference type="AlphaFoldDB" id="A0AAV8AFH0"/>
<dbReference type="PANTHER" id="PTHR42869">
    <property type="entry name" value="SLL0572 PROTEIN"/>
    <property type="match status" value="1"/>
</dbReference>
<name>A0AAV8AFH0_9EUKA</name>
<dbReference type="EMBL" id="JAOAOG010000048">
    <property type="protein sequence ID" value="KAJ6252123.1"/>
    <property type="molecule type" value="Genomic_DNA"/>
</dbReference>